<keyword evidence="7" id="KW-0067">ATP-binding</keyword>
<keyword evidence="5" id="KW-0547">Nucleotide-binding</keyword>
<dbReference type="PROSITE" id="PS01125">
    <property type="entry name" value="ROK"/>
    <property type="match status" value="1"/>
</dbReference>
<dbReference type="RefSeq" id="WP_309864591.1">
    <property type="nucleotide sequence ID" value="NZ_JAVDQG010000003.1"/>
</dbReference>
<name>A0ABU1ILI0_9BACL</name>
<accession>A0ABU1ILI0</accession>
<dbReference type="InterPro" id="IPR043129">
    <property type="entry name" value="ATPase_NBD"/>
</dbReference>
<dbReference type="InterPro" id="IPR049874">
    <property type="entry name" value="ROK_cs"/>
</dbReference>
<keyword evidence="10" id="KW-1185">Reference proteome</keyword>
<evidence type="ECO:0000313" key="10">
    <source>
        <dbReference type="Proteomes" id="UP001185012"/>
    </source>
</evidence>
<dbReference type="InterPro" id="IPR000600">
    <property type="entry name" value="ROK"/>
</dbReference>
<dbReference type="SUPFAM" id="SSF53067">
    <property type="entry name" value="Actin-like ATPase domain"/>
    <property type="match status" value="1"/>
</dbReference>
<evidence type="ECO:0000256" key="6">
    <source>
        <dbReference type="ARBA" id="ARBA00022777"/>
    </source>
</evidence>
<evidence type="ECO:0000313" key="9">
    <source>
        <dbReference type="EMBL" id="MDR6225642.1"/>
    </source>
</evidence>
<evidence type="ECO:0000256" key="7">
    <source>
        <dbReference type="ARBA" id="ARBA00022840"/>
    </source>
</evidence>
<dbReference type="GO" id="GO:0004340">
    <property type="term" value="F:glucokinase activity"/>
    <property type="evidence" value="ECO:0007669"/>
    <property type="project" value="UniProtKB-EC"/>
</dbReference>
<keyword evidence="6" id="KW-0418">Kinase</keyword>
<dbReference type="EC" id="2.7.1.2" evidence="2"/>
<gene>
    <name evidence="9" type="ORF">JOE21_001640</name>
</gene>
<dbReference type="Proteomes" id="UP001185012">
    <property type="component" value="Unassembled WGS sequence"/>
</dbReference>
<evidence type="ECO:0000256" key="2">
    <source>
        <dbReference type="ARBA" id="ARBA00012323"/>
    </source>
</evidence>
<reference evidence="9 10" key="1">
    <citation type="submission" date="2023-07" db="EMBL/GenBank/DDBJ databases">
        <title>Genomic Encyclopedia of Type Strains, Phase IV (KMG-IV): sequencing the most valuable type-strain genomes for metagenomic binning, comparative biology and taxonomic classification.</title>
        <authorList>
            <person name="Goeker M."/>
        </authorList>
    </citation>
    <scope>NUCLEOTIDE SEQUENCE [LARGE SCALE GENOMIC DNA]</scope>
    <source>
        <strain evidence="9 10">DSM 45903</strain>
    </source>
</reference>
<dbReference type="PANTHER" id="PTHR18964:SF149">
    <property type="entry name" value="BIFUNCTIONAL UDP-N-ACETYLGLUCOSAMINE 2-EPIMERASE_N-ACETYLMANNOSAMINE KINASE"/>
    <property type="match status" value="1"/>
</dbReference>
<evidence type="ECO:0000256" key="1">
    <source>
        <dbReference type="ARBA" id="ARBA00006479"/>
    </source>
</evidence>
<protein>
    <recommendedName>
        <fullName evidence="3">Glucokinase</fullName>
        <ecNumber evidence="2">2.7.1.2</ecNumber>
    </recommendedName>
    <alternativeName>
        <fullName evidence="8">Glucose kinase</fullName>
    </alternativeName>
</protein>
<evidence type="ECO:0000256" key="4">
    <source>
        <dbReference type="ARBA" id="ARBA00022679"/>
    </source>
</evidence>
<organism evidence="9 10">
    <name type="scientific">Desmospora profundinema</name>
    <dbReference type="NCBI Taxonomy" id="1571184"/>
    <lineage>
        <taxon>Bacteria</taxon>
        <taxon>Bacillati</taxon>
        <taxon>Bacillota</taxon>
        <taxon>Bacilli</taxon>
        <taxon>Bacillales</taxon>
        <taxon>Thermoactinomycetaceae</taxon>
        <taxon>Desmospora</taxon>
    </lineage>
</organism>
<dbReference type="PANTHER" id="PTHR18964">
    <property type="entry name" value="ROK (REPRESSOR, ORF, KINASE) FAMILY"/>
    <property type="match status" value="1"/>
</dbReference>
<dbReference type="InterPro" id="IPR004654">
    <property type="entry name" value="ROK_glcA"/>
</dbReference>
<evidence type="ECO:0000256" key="8">
    <source>
        <dbReference type="ARBA" id="ARBA00032386"/>
    </source>
</evidence>
<dbReference type="Pfam" id="PF00480">
    <property type="entry name" value="ROK"/>
    <property type="match status" value="1"/>
</dbReference>
<proteinExistence type="inferred from homology"/>
<evidence type="ECO:0000256" key="5">
    <source>
        <dbReference type="ARBA" id="ARBA00022741"/>
    </source>
</evidence>
<dbReference type="NCBIfam" id="TIGR00744">
    <property type="entry name" value="ROK_glcA_fam"/>
    <property type="match status" value="1"/>
</dbReference>
<dbReference type="Gene3D" id="3.30.420.40">
    <property type="match status" value="2"/>
</dbReference>
<comment type="similarity">
    <text evidence="1">Belongs to the ROK (NagC/XylR) family.</text>
</comment>
<sequence>MAKRYIGIDLGGTTVKLGIVDENGGLLYKAEKPTRGEEGPEASLARIADHARELAEAIGTPWSNVAGVGMGLPGFLDLEKGEIIRLTNIPWERVPVRSMLEAELGLPVAIDNDANAAALGEAWSGAGAGFNDLICITLGTGVGGGIIVGGRLVHGLSGMAGEIGHIPVEADGVRCGCGQRGCLETISSATGMTRLAREGLAQGRHSVLDEAEKRGELTTREIFAAAKDQDGLALDVVDRATDALGRVMAMLSVVNNPAAFIVGGGVSRAGDELFTPLRRSYAKHTLVEVANGVQILPARLGNDAGLIGAAGLVWNRGS</sequence>
<evidence type="ECO:0000256" key="3">
    <source>
        <dbReference type="ARBA" id="ARBA00014701"/>
    </source>
</evidence>
<dbReference type="EMBL" id="JAVDQG010000003">
    <property type="protein sequence ID" value="MDR6225642.1"/>
    <property type="molecule type" value="Genomic_DNA"/>
</dbReference>
<keyword evidence="4 9" id="KW-0808">Transferase</keyword>
<comment type="caution">
    <text evidence="9">The sequence shown here is derived from an EMBL/GenBank/DDBJ whole genome shotgun (WGS) entry which is preliminary data.</text>
</comment>